<sequence>MTKTAILHGPRNSTAEKVAMVAREHGFRVTHERRSNSNTNRLELFGPAACGKSRCLDAIAAGQRLDIVIRDTGFRAADGNYEFIIFRPARLHMAA</sequence>
<dbReference type="RefSeq" id="WP_379722062.1">
    <property type="nucleotide sequence ID" value="NZ_JBHRYJ010000001.1"/>
</dbReference>
<dbReference type="EMBL" id="JBHRYJ010000001">
    <property type="protein sequence ID" value="MFC3674695.1"/>
    <property type="molecule type" value="Genomic_DNA"/>
</dbReference>
<dbReference type="Proteomes" id="UP001595711">
    <property type="component" value="Unassembled WGS sequence"/>
</dbReference>
<proteinExistence type="predicted"/>
<gene>
    <name evidence="1" type="ORF">ACFOOQ_04010</name>
</gene>
<comment type="caution">
    <text evidence="1">The sequence shown here is derived from an EMBL/GenBank/DDBJ whole genome shotgun (WGS) entry which is preliminary data.</text>
</comment>
<protein>
    <submittedName>
        <fullName evidence="1">Uncharacterized protein</fullName>
    </submittedName>
</protein>
<evidence type="ECO:0000313" key="1">
    <source>
        <dbReference type="EMBL" id="MFC3674695.1"/>
    </source>
</evidence>
<evidence type="ECO:0000313" key="2">
    <source>
        <dbReference type="Proteomes" id="UP001595711"/>
    </source>
</evidence>
<keyword evidence="2" id="KW-1185">Reference proteome</keyword>
<reference evidence="2" key="1">
    <citation type="journal article" date="2019" name="Int. J. Syst. Evol. Microbiol.">
        <title>The Global Catalogue of Microorganisms (GCM) 10K type strain sequencing project: providing services to taxonomists for standard genome sequencing and annotation.</title>
        <authorList>
            <consortium name="The Broad Institute Genomics Platform"/>
            <consortium name="The Broad Institute Genome Sequencing Center for Infectious Disease"/>
            <person name="Wu L."/>
            <person name="Ma J."/>
        </authorList>
    </citation>
    <scope>NUCLEOTIDE SEQUENCE [LARGE SCALE GENOMIC DNA]</scope>
    <source>
        <strain evidence="2">KCTC 42182</strain>
    </source>
</reference>
<organism evidence="1 2">
    <name type="scientific">Ferrovibrio xuzhouensis</name>
    <dbReference type="NCBI Taxonomy" id="1576914"/>
    <lineage>
        <taxon>Bacteria</taxon>
        <taxon>Pseudomonadati</taxon>
        <taxon>Pseudomonadota</taxon>
        <taxon>Alphaproteobacteria</taxon>
        <taxon>Rhodospirillales</taxon>
        <taxon>Rhodospirillaceae</taxon>
        <taxon>Ferrovibrio</taxon>
    </lineage>
</organism>
<name>A0ABV7VC09_9PROT</name>
<accession>A0ABV7VC09</accession>